<evidence type="ECO:0000256" key="1">
    <source>
        <dbReference type="ARBA" id="ARBA00004389"/>
    </source>
</evidence>
<evidence type="ECO:0000256" key="7">
    <source>
        <dbReference type="ARBA" id="ARBA00022892"/>
    </source>
</evidence>
<dbReference type="PANTHER" id="PTHR23284:SF0">
    <property type="entry name" value="PROLACTIN REGULATORY ELEMENT-BINDING PROTEIN"/>
    <property type="match status" value="1"/>
</dbReference>
<dbReference type="GO" id="GO:0005085">
    <property type="term" value="F:guanyl-nucleotide exchange factor activity"/>
    <property type="evidence" value="ECO:0007669"/>
    <property type="project" value="InterPro"/>
</dbReference>
<dbReference type="GO" id="GO:0006888">
    <property type="term" value="P:endoplasmic reticulum to Golgi vesicle-mediated transport"/>
    <property type="evidence" value="ECO:0007669"/>
    <property type="project" value="TreeGrafter"/>
</dbReference>
<accession>A0A8X6P983</accession>
<comment type="subcellular location">
    <subcellularLocation>
        <location evidence="1">Endoplasmic reticulum membrane</location>
        <topology evidence="1">Single-pass membrane protein</topology>
    </subcellularLocation>
</comment>
<feature type="repeat" description="WD" evidence="11">
    <location>
        <begin position="213"/>
        <end position="235"/>
    </location>
</feature>
<organism evidence="14 15">
    <name type="scientific">Nephila pilipes</name>
    <name type="common">Giant wood spider</name>
    <name type="synonym">Nephila maculata</name>
    <dbReference type="NCBI Taxonomy" id="299642"/>
    <lineage>
        <taxon>Eukaryota</taxon>
        <taxon>Metazoa</taxon>
        <taxon>Ecdysozoa</taxon>
        <taxon>Arthropoda</taxon>
        <taxon>Chelicerata</taxon>
        <taxon>Arachnida</taxon>
        <taxon>Araneae</taxon>
        <taxon>Araneomorphae</taxon>
        <taxon>Entelegynae</taxon>
        <taxon>Araneoidea</taxon>
        <taxon>Nephilidae</taxon>
        <taxon>Nephila</taxon>
    </lineage>
</organism>
<dbReference type="SUPFAM" id="SSF50978">
    <property type="entry name" value="WD40 repeat-like"/>
    <property type="match status" value="1"/>
</dbReference>
<feature type="repeat" description="WD" evidence="11">
    <location>
        <begin position="245"/>
        <end position="286"/>
    </location>
</feature>
<dbReference type="GO" id="GO:0005789">
    <property type="term" value="C:endoplasmic reticulum membrane"/>
    <property type="evidence" value="ECO:0007669"/>
    <property type="project" value="UniProtKB-SubCell"/>
</dbReference>
<keyword evidence="8" id="KW-0653">Protein transport</keyword>
<evidence type="ECO:0000256" key="3">
    <source>
        <dbReference type="ARBA" id="ARBA00022574"/>
    </source>
</evidence>
<keyword evidence="6" id="KW-0256">Endoplasmic reticulum</keyword>
<dbReference type="GO" id="GO:0015031">
    <property type="term" value="P:protein transport"/>
    <property type="evidence" value="ECO:0007669"/>
    <property type="project" value="UniProtKB-KW"/>
</dbReference>
<dbReference type="EMBL" id="BMAW01018412">
    <property type="protein sequence ID" value="GFT58282.1"/>
    <property type="molecule type" value="Genomic_DNA"/>
</dbReference>
<dbReference type="InterPro" id="IPR001680">
    <property type="entry name" value="WD40_rpt"/>
</dbReference>
<evidence type="ECO:0000256" key="9">
    <source>
        <dbReference type="ARBA" id="ARBA00022989"/>
    </source>
</evidence>
<dbReference type="GO" id="GO:0003400">
    <property type="term" value="P:regulation of COPII vesicle coating"/>
    <property type="evidence" value="ECO:0007669"/>
    <property type="project" value="TreeGrafter"/>
</dbReference>
<evidence type="ECO:0000256" key="4">
    <source>
        <dbReference type="ARBA" id="ARBA00022692"/>
    </source>
</evidence>
<dbReference type="PROSITE" id="PS50082">
    <property type="entry name" value="WD_REPEATS_2"/>
    <property type="match status" value="2"/>
</dbReference>
<evidence type="ECO:0000313" key="15">
    <source>
        <dbReference type="Proteomes" id="UP000887013"/>
    </source>
</evidence>
<dbReference type="InterPro" id="IPR015943">
    <property type="entry name" value="WD40/YVTN_repeat-like_dom_sf"/>
</dbReference>
<evidence type="ECO:0000256" key="5">
    <source>
        <dbReference type="ARBA" id="ARBA00022737"/>
    </source>
</evidence>
<dbReference type="SMART" id="SM00320">
    <property type="entry name" value="WD40"/>
    <property type="match status" value="5"/>
</dbReference>
<name>A0A8X6P983_NEPPI</name>
<keyword evidence="15" id="KW-1185">Reference proteome</keyword>
<dbReference type="Proteomes" id="UP000887013">
    <property type="component" value="Unassembled WGS sequence"/>
</dbReference>
<evidence type="ECO:0000313" key="14">
    <source>
        <dbReference type="EMBL" id="GFT58282.1"/>
    </source>
</evidence>
<keyword evidence="9 13" id="KW-1133">Transmembrane helix</keyword>
<keyword evidence="4 13" id="KW-0812">Transmembrane</keyword>
<keyword evidence="7" id="KW-0931">ER-Golgi transport</keyword>
<feature type="compositionally biased region" description="Polar residues" evidence="12">
    <location>
        <begin position="166"/>
        <end position="175"/>
    </location>
</feature>
<evidence type="ECO:0000256" key="2">
    <source>
        <dbReference type="ARBA" id="ARBA00022448"/>
    </source>
</evidence>
<dbReference type="PROSITE" id="PS50294">
    <property type="entry name" value="WD_REPEATS_REGION"/>
    <property type="match status" value="1"/>
</dbReference>
<dbReference type="InterPro" id="IPR036322">
    <property type="entry name" value="WD40_repeat_dom_sf"/>
</dbReference>
<dbReference type="Gene3D" id="2.130.10.10">
    <property type="entry name" value="YVTN repeat-like/Quinoprotein amine dehydrogenase"/>
    <property type="match status" value="1"/>
</dbReference>
<keyword evidence="2" id="KW-0813">Transport</keyword>
<sequence length="467" mass="52905">MTLTSLTIQQHLISQWQQRKWFTNNKQTRLERALFPYWCKNLKGLRFQKLHSITERHILIAGGGGGAKTGIPNVIEIYELINNGSTCRAESVTHFETGSEAIMNCTIYDAGKYFLLFAGMEGNCHVYKIKHSISDDGIEIKEKKSEKKNQVIQRKKKSVPDEKGSDSNYSSSDLNCEQPDANANVIHSRLCFEIRHLESFQTDFSKDPYQKLVRFSSLANLLATAGADGHIRIWKHPKLNRIYDIEAHADDVDDLDICPLGKRMVSISRDGHGKVWNLEDGSFLSELKYILPSKCSNVKYTFRSCRFGIVEDKNDLTLFATLNPARTKPPSQCYICKWDTKHYAQQKLVSAGTDLFSAMAVSDDGHFIGLGTQSGSVKIYIAFSLQQIYSVDYIHGIFVTGLEFLPSREESRRITGGHETSLISISVDNHVIIHHIPMRPSMGILSLICLFILTLFTIFVIMDYFNL</sequence>
<protein>
    <submittedName>
        <fullName evidence="14">Prolactin regulatory element-binding protein</fullName>
    </submittedName>
</protein>
<evidence type="ECO:0000256" key="6">
    <source>
        <dbReference type="ARBA" id="ARBA00022824"/>
    </source>
</evidence>
<feature type="transmembrane region" description="Helical" evidence="13">
    <location>
        <begin position="442"/>
        <end position="465"/>
    </location>
</feature>
<evidence type="ECO:0000256" key="13">
    <source>
        <dbReference type="SAM" id="Phobius"/>
    </source>
</evidence>
<evidence type="ECO:0000256" key="8">
    <source>
        <dbReference type="ARBA" id="ARBA00022927"/>
    </source>
</evidence>
<gene>
    <name evidence="14" type="primary">Preb</name>
    <name evidence="14" type="ORF">NPIL_645231</name>
</gene>
<proteinExistence type="predicted"/>
<keyword evidence="3 11" id="KW-0853">WD repeat</keyword>
<evidence type="ECO:0000256" key="10">
    <source>
        <dbReference type="ARBA" id="ARBA00023136"/>
    </source>
</evidence>
<dbReference type="Pfam" id="PF00400">
    <property type="entry name" value="WD40"/>
    <property type="match status" value="2"/>
</dbReference>
<keyword evidence="10 13" id="KW-0472">Membrane</keyword>
<dbReference type="OrthoDB" id="2013972at2759"/>
<comment type="caution">
    <text evidence="14">The sequence shown here is derived from an EMBL/GenBank/DDBJ whole genome shotgun (WGS) entry which is preliminary data.</text>
</comment>
<dbReference type="PANTHER" id="PTHR23284">
    <property type="entry name" value="PROLACTIN REGULATORY ELEMENT BINDING PROTEIN"/>
    <property type="match status" value="1"/>
</dbReference>
<evidence type="ECO:0000256" key="11">
    <source>
        <dbReference type="PROSITE-ProRule" id="PRU00221"/>
    </source>
</evidence>
<dbReference type="InterPro" id="IPR045260">
    <property type="entry name" value="Sec12-like"/>
</dbReference>
<feature type="region of interest" description="Disordered" evidence="12">
    <location>
        <begin position="144"/>
        <end position="176"/>
    </location>
</feature>
<keyword evidence="5" id="KW-0677">Repeat</keyword>
<dbReference type="AlphaFoldDB" id="A0A8X6P983"/>
<reference evidence="14" key="1">
    <citation type="submission" date="2020-08" db="EMBL/GenBank/DDBJ databases">
        <title>Multicomponent nature underlies the extraordinary mechanical properties of spider dragline silk.</title>
        <authorList>
            <person name="Kono N."/>
            <person name="Nakamura H."/>
            <person name="Mori M."/>
            <person name="Yoshida Y."/>
            <person name="Ohtoshi R."/>
            <person name="Malay A.D."/>
            <person name="Moran D.A.P."/>
            <person name="Tomita M."/>
            <person name="Numata K."/>
            <person name="Arakawa K."/>
        </authorList>
    </citation>
    <scope>NUCLEOTIDE SEQUENCE</scope>
</reference>
<evidence type="ECO:0000256" key="12">
    <source>
        <dbReference type="SAM" id="MobiDB-lite"/>
    </source>
</evidence>